<keyword evidence="1" id="KW-0472">Membrane</keyword>
<evidence type="ECO:0000313" key="4">
    <source>
        <dbReference type="Proteomes" id="UP000215450"/>
    </source>
</evidence>
<dbReference type="EMBL" id="FXUV01000014">
    <property type="protein sequence ID" value="SMQ12062.1"/>
    <property type="molecule type" value="Genomic_DNA"/>
</dbReference>
<feature type="transmembrane region" description="Helical" evidence="1">
    <location>
        <begin position="34"/>
        <end position="52"/>
    </location>
</feature>
<gene>
    <name evidence="3" type="ORF">KEBURONENSIS_00995</name>
    <name evidence="2" type="ORF">KEBURONENSIS_01071</name>
</gene>
<dbReference type="AlphaFoldDB" id="A0A238HFC6"/>
<protein>
    <submittedName>
        <fullName evidence="2">Uncharacterized protein</fullName>
    </submittedName>
</protein>
<keyword evidence="4" id="KW-1185">Reference proteome</keyword>
<dbReference type="Proteomes" id="UP000215450">
    <property type="component" value="Unassembled WGS sequence"/>
</dbReference>
<evidence type="ECO:0000313" key="2">
    <source>
        <dbReference type="EMBL" id="SMQ12062.1"/>
    </source>
</evidence>
<accession>A0A238HFC6</accession>
<dbReference type="EMBL" id="FXUV02000016">
    <property type="protein sequence ID" value="SNB62585.1"/>
    <property type="molecule type" value="Genomic_DNA"/>
</dbReference>
<reference evidence="2" key="1">
    <citation type="submission" date="2017-05" db="EMBL/GenBank/DDBJ databases">
        <authorList>
            <person name="Song R."/>
            <person name="Chenine A.L."/>
            <person name="Ruprecht R.M."/>
        </authorList>
    </citation>
    <scope>NUCLEOTIDE SEQUENCE</scope>
    <source>
        <strain evidence="2">Kingella_eburonensis</strain>
    </source>
</reference>
<dbReference type="STRING" id="1522312.GCA_900177895_00726"/>
<keyword evidence="1" id="KW-1133">Transmembrane helix</keyword>
<reference evidence="3 4" key="2">
    <citation type="submission" date="2017-06" db="EMBL/GenBank/DDBJ databases">
        <authorList>
            <person name="Kim H.J."/>
            <person name="Triplett B.A."/>
        </authorList>
    </citation>
    <scope>NUCLEOTIDE SEQUENCE [LARGE SCALE GENOMIC DNA]</scope>
    <source>
        <strain evidence="3">Kingella_eburonensis</strain>
    </source>
</reference>
<keyword evidence="1" id="KW-0812">Transmembrane</keyword>
<proteinExistence type="predicted"/>
<dbReference type="RefSeq" id="WP_085815462.1">
    <property type="nucleotide sequence ID" value="NZ_JARWID010000001.1"/>
</dbReference>
<organism evidence="2">
    <name type="scientific">Kingella negevensis</name>
    <dbReference type="NCBI Taxonomy" id="1522312"/>
    <lineage>
        <taxon>Bacteria</taxon>
        <taxon>Pseudomonadati</taxon>
        <taxon>Pseudomonadota</taxon>
        <taxon>Betaproteobacteria</taxon>
        <taxon>Neisseriales</taxon>
        <taxon>Neisseriaceae</taxon>
        <taxon>Kingella</taxon>
    </lineage>
</organism>
<sequence length="65" mass="7515">MFTSIHSEIVDDFELMVHNAIIRLSPMDFSNCHIVFHAISLIILLLIFMLILQSQTDWSHQTESA</sequence>
<evidence type="ECO:0000313" key="3">
    <source>
        <dbReference type="EMBL" id="SNB62585.1"/>
    </source>
</evidence>
<name>A0A238HFC6_9NEIS</name>
<evidence type="ECO:0000256" key="1">
    <source>
        <dbReference type="SAM" id="Phobius"/>
    </source>
</evidence>